<evidence type="ECO:0000313" key="3">
    <source>
        <dbReference type="Proteomes" id="UP000214603"/>
    </source>
</evidence>
<evidence type="ECO:0000256" key="1">
    <source>
        <dbReference type="SAM" id="MobiDB-lite"/>
    </source>
</evidence>
<dbReference type="Gene3D" id="1.20.1290.10">
    <property type="entry name" value="AhpD-like"/>
    <property type="match status" value="1"/>
</dbReference>
<sequence length="282" mass="30643">MAMIAEVAETQAEGRVAALYADIRQVLGVPFVNLIYRHLATTPAVLDCVWAALRPHFASGELAAQAARLRREIAAQVEGWPVACMEDVPGEARAAAASLVGMYNEANSLNRVALQHLLGPRGVQAAPQADPAQADAPADLTRSTVQKPGRPAIPRLPEFRELQQRELDRIHRLNAYAEPGTPAMVASLYRHLAAWPDVLREVERVLGPLNERGLLDRAREDACIAAARCAQAQPLAMAPLVDAFYSQYGARLRQFADVTISKMIPIGMALSRAFGPPRSHPE</sequence>
<name>A0A225MXT9_9BURK</name>
<feature type="compositionally biased region" description="Low complexity" evidence="1">
    <location>
        <begin position="124"/>
        <end position="139"/>
    </location>
</feature>
<proteinExistence type="predicted"/>
<dbReference type="InterPro" id="IPR029032">
    <property type="entry name" value="AhpD-like"/>
</dbReference>
<organism evidence="2 3">
    <name type="scientific">Candidimonas nitroreducens</name>
    <dbReference type="NCBI Taxonomy" id="683354"/>
    <lineage>
        <taxon>Bacteria</taxon>
        <taxon>Pseudomonadati</taxon>
        <taxon>Pseudomonadota</taxon>
        <taxon>Betaproteobacteria</taxon>
        <taxon>Burkholderiales</taxon>
        <taxon>Alcaligenaceae</taxon>
        <taxon>Candidimonas</taxon>
    </lineage>
</organism>
<accession>A0A225MXT9</accession>
<dbReference type="Proteomes" id="UP000214603">
    <property type="component" value="Unassembled WGS sequence"/>
</dbReference>
<dbReference type="OrthoDB" id="9808310at2"/>
<dbReference type="EMBL" id="NJIH01000003">
    <property type="protein sequence ID" value="OWT63519.1"/>
    <property type="molecule type" value="Genomic_DNA"/>
</dbReference>
<dbReference type="GO" id="GO:0019120">
    <property type="term" value="F:hydrolase activity, acting on acid halide bonds, in C-halide compounds"/>
    <property type="evidence" value="ECO:0007669"/>
    <property type="project" value="InterPro"/>
</dbReference>
<comment type="caution">
    <text evidence="2">The sequence shown here is derived from an EMBL/GenBank/DDBJ whole genome shotgun (WGS) entry which is preliminary data.</text>
</comment>
<evidence type="ECO:0000313" key="2">
    <source>
        <dbReference type="EMBL" id="OWT63519.1"/>
    </source>
</evidence>
<keyword evidence="3" id="KW-1185">Reference proteome</keyword>
<protein>
    <submittedName>
        <fullName evidence="2">Uncharacterized protein</fullName>
    </submittedName>
</protein>
<dbReference type="InterPro" id="IPR019714">
    <property type="entry name" value="2-haloacid_dehalogenase_DehI"/>
</dbReference>
<feature type="region of interest" description="Disordered" evidence="1">
    <location>
        <begin position="124"/>
        <end position="153"/>
    </location>
</feature>
<dbReference type="Pfam" id="PF10778">
    <property type="entry name" value="DehI"/>
    <property type="match status" value="1"/>
</dbReference>
<reference evidence="3" key="1">
    <citation type="submission" date="2017-06" db="EMBL/GenBank/DDBJ databases">
        <title>Herbaspirillum phytohormonus sp. nov., isolated from the root nodule of Robinia pseudoacacia in lead-zinc mine.</title>
        <authorList>
            <person name="Fan M."/>
            <person name="Lin Y."/>
        </authorList>
    </citation>
    <scope>NUCLEOTIDE SEQUENCE [LARGE SCALE GENOMIC DNA]</scope>
    <source>
        <strain evidence="3">SC-089</strain>
    </source>
</reference>
<gene>
    <name evidence="2" type="ORF">CEY11_04090</name>
</gene>
<dbReference type="AlphaFoldDB" id="A0A225MXT9"/>